<evidence type="ECO:0000256" key="1">
    <source>
        <dbReference type="SAM" id="Phobius"/>
    </source>
</evidence>
<evidence type="ECO:0000313" key="3">
    <source>
        <dbReference type="Proteomes" id="UP000598820"/>
    </source>
</evidence>
<sequence>MAKKSASPAPEIKPVNSFGKVLNLLREKWPEYLLEIIVIIFSITISFALDEWKDQRQKKETEQTYLKGLYSDIQTDMNQINEVINETKQVIQATRTLSEMDTQRSAITYAGFVDNVRFMFKRPRFIAEDATFADLKSTGNMQVISSLPFKKALFDYYKQYETIIRVETAELETTNTIVGPSLLGRLPLGKQPSTPAKAAWTSIINDVAFQNSILVRRSTREELLRDYQDAARLGKSLLASIKSQLK</sequence>
<organism evidence="2 3">
    <name type="scientific">Spirosoma profusum</name>
    <dbReference type="NCBI Taxonomy" id="2771354"/>
    <lineage>
        <taxon>Bacteria</taxon>
        <taxon>Pseudomonadati</taxon>
        <taxon>Bacteroidota</taxon>
        <taxon>Cytophagia</taxon>
        <taxon>Cytophagales</taxon>
        <taxon>Cytophagaceae</taxon>
        <taxon>Spirosoma</taxon>
    </lineage>
</organism>
<keyword evidence="1" id="KW-0472">Membrane</keyword>
<keyword evidence="3" id="KW-1185">Reference proteome</keyword>
<keyword evidence="1" id="KW-0812">Transmembrane</keyword>
<accession>A0A926Y222</accession>
<dbReference type="EMBL" id="JACWZY010000013">
    <property type="protein sequence ID" value="MBD2702183.1"/>
    <property type="molecule type" value="Genomic_DNA"/>
</dbReference>
<reference evidence="2" key="1">
    <citation type="submission" date="2020-09" db="EMBL/GenBank/DDBJ databases">
        <authorList>
            <person name="Kim M.K."/>
        </authorList>
    </citation>
    <scope>NUCLEOTIDE SEQUENCE</scope>
    <source>
        <strain evidence="2">BT702</strain>
    </source>
</reference>
<dbReference type="Proteomes" id="UP000598820">
    <property type="component" value="Unassembled WGS sequence"/>
</dbReference>
<name>A0A926Y222_9BACT</name>
<feature type="transmembrane region" description="Helical" evidence="1">
    <location>
        <begin position="32"/>
        <end position="49"/>
    </location>
</feature>
<gene>
    <name evidence="2" type="ORF">IC229_16140</name>
</gene>
<keyword evidence="1" id="KW-1133">Transmembrane helix</keyword>
<comment type="caution">
    <text evidence="2">The sequence shown here is derived from an EMBL/GenBank/DDBJ whole genome shotgun (WGS) entry which is preliminary data.</text>
</comment>
<dbReference type="AlphaFoldDB" id="A0A926Y222"/>
<dbReference type="RefSeq" id="WP_190888034.1">
    <property type="nucleotide sequence ID" value="NZ_JACWZY010000013.1"/>
</dbReference>
<evidence type="ECO:0000313" key="2">
    <source>
        <dbReference type="EMBL" id="MBD2702183.1"/>
    </source>
</evidence>
<protein>
    <submittedName>
        <fullName evidence="2">Uncharacterized protein</fullName>
    </submittedName>
</protein>
<proteinExistence type="predicted"/>